<keyword evidence="1" id="KW-0472">Membrane</keyword>
<proteinExistence type="predicted"/>
<evidence type="ECO:0000313" key="2">
    <source>
        <dbReference type="EMBL" id="AWX43091.1"/>
    </source>
</evidence>
<evidence type="ECO:0000313" key="3">
    <source>
        <dbReference type="Proteomes" id="UP000248536"/>
    </source>
</evidence>
<keyword evidence="1" id="KW-0812">Transmembrane</keyword>
<dbReference type="EMBL" id="CP030104">
    <property type="protein sequence ID" value="AWX43091.1"/>
    <property type="molecule type" value="Genomic_DNA"/>
</dbReference>
<sequence length="52" mass="5816">MKNILTSASIILFILSITIIYLGLQRDNIVNPPVITGIGFIIIAIVFIKFRK</sequence>
<organism evidence="2 3">
    <name type="scientific">Flagellimonas maritima</name>
    <dbReference type="NCBI Taxonomy" id="1383885"/>
    <lineage>
        <taxon>Bacteria</taxon>
        <taxon>Pseudomonadati</taxon>
        <taxon>Bacteroidota</taxon>
        <taxon>Flavobacteriia</taxon>
        <taxon>Flavobacteriales</taxon>
        <taxon>Flavobacteriaceae</taxon>
        <taxon>Flagellimonas</taxon>
    </lineage>
</organism>
<gene>
    <name evidence="2" type="ORF">HME9304_00078</name>
</gene>
<dbReference type="Proteomes" id="UP000248536">
    <property type="component" value="Chromosome"/>
</dbReference>
<dbReference type="AlphaFoldDB" id="A0A2Z4LMP5"/>
<accession>A0A2Z4LMP5</accession>
<protein>
    <submittedName>
        <fullName evidence="2">Uncharacterized protein</fullName>
    </submittedName>
</protein>
<keyword evidence="1" id="KW-1133">Transmembrane helix</keyword>
<feature type="transmembrane region" description="Helical" evidence="1">
    <location>
        <begin position="30"/>
        <end position="48"/>
    </location>
</feature>
<evidence type="ECO:0000256" key="1">
    <source>
        <dbReference type="SAM" id="Phobius"/>
    </source>
</evidence>
<reference evidence="2 3" key="1">
    <citation type="submission" date="2018-06" db="EMBL/GenBank/DDBJ databases">
        <title>Spongiibacterium sp. HME9304 Genome sequencing and assembly.</title>
        <authorList>
            <person name="Kang H."/>
            <person name="Kim H."/>
            <person name="Joh K."/>
        </authorList>
    </citation>
    <scope>NUCLEOTIDE SEQUENCE [LARGE SCALE GENOMIC DNA]</scope>
    <source>
        <strain evidence="2 3">HME9304</strain>
    </source>
</reference>
<dbReference type="KEGG" id="spon:HME9304_00078"/>
<feature type="transmembrane region" description="Helical" evidence="1">
    <location>
        <begin position="7"/>
        <end position="24"/>
    </location>
</feature>
<keyword evidence="3" id="KW-1185">Reference proteome</keyword>
<name>A0A2Z4LMP5_9FLAO</name>